<reference evidence="2" key="1">
    <citation type="journal article" date="2019" name="bioRxiv">
        <title>The Genome of the Zebra Mussel, Dreissena polymorpha: A Resource for Invasive Species Research.</title>
        <authorList>
            <person name="McCartney M.A."/>
            <person name="Auch B."/>
            <person name="Kono T."/>
            <person name="Mallez S."/>
            <person name="Zhang Y."/>
            <person name="Obille A."/>
            <person name="Becker A."/>
            <person name="Abrahante J.E."/>
            <person name="Garbe J."/>
            <person name="Badalamenti J.P."/>
            <person name="Herman A."/>
            <person name="Mangelson H."/>
            <person name="Liachko I."/>
            <person name="Sullivan S."/>
            <person name="Sone E.D."/>
            <person name="Koren S."/>
            <person name="Silverstein K.A.T."/>
            <person name="Beckman K.B."/>
            <person name="Gohl D.M."/>
        </authorList>
    </citation>
    <scope>NUCLEOTIDE SEQUENCE</scope>
    <source>
        <strain evidence="2">Duluth1</strain>
        <tissue evidence="2">Whole animal</tissue>
    </source>
</reference>
<reference evidence="2" key="2">
    <citation type="submission" date="2020-11" db="EMBL/GenBank/DDBJ databases">
        <authorList>
            <person name="McCartney M.A."/>
            <person name="Auch B."/>
            <person name="Kono T."/>
            <person name="Mallez S."/>
            <person name="Becker A."/>
            <person name="Gohl D.M."/>
            <person name="Silverstein K.A.T."/>
            <person name="Koren S."/>
            <person name="Bechman K.B."/>
            <person name="Herman A."/>
            <person name="Abrahante J.E."/>
            <person name="Garbe J."/>
        </authorList>
    </citation>
    <scope>NUCLEOTIDE SEQUENCE</scope>
    <source>
        <strain evidence="2">Duluth1</strain>
        <tissue evidence="2">Whole animal</tissue>
    </source>
</reference>
<dbReference type="Proteomes" id="UP000828390">
    <property type="component" value="Unassembled WGS sequence"/>
</dbReference>
<keyword evidence="1" id="KW-0472">Membrane</keyword>
<keyword evidence="1" id="KW-0812">Transmembrane</keyword>
<feature type="transmembrane region" description="Helical" evidence="1">
    <location>
        <begin position="128"/>
        <end position="145"/>
    </location>
</feature>
<organism evidence="2 3">
    <name type="scientific">Dreissena polymorpha</name>
    <name type="common">Zebra mussel</name>
    <name type="synonym">Mytilus polymorpha</name>
    <dbReference type="NCBI Taxonomy" id="45954"/>
    <lineage>
        <taxon>Eukaryota</taxon>
        <taxon>Metazoa</taxon>
        <taxon>Spiralia</taxon>
        <taxon>Lophotrochozoa</taxon>
        <taxon>Mollusca</taxon>
        <taxon>Bivalvia</taxon>
        <taxon>Autobranchia</taxon>
        <taxon>Heteroconchia</taxon>
        <taxon>Euheterodonta</taxon>
        <taxon>Imparidentia</taxon>
        <taxon>Neoheterodontei</taxon>
        <taxon>Myida</taxon>
        <taxon>Dreissenoidea</taxon>
        <taxon>Dreissenidae</taxon>
        <taxon>Dreissena</taxon>
    </lineage>
</organism>
<comment type="caution">
    <text evidence="2">The sequence shown here is derived from an EMBL/GenBank/DDBJ whole genome shotgun (WGS) entry which is preliminary data.</text>
</comment>
<accession>A0A9D4CZQ0</accession>
<keyword evidence="3" id="KW-1185">Reference proteome</keyword>
<sequence length="161" mass="18504">MTAIIFGPQEPLFGDRQTTRQKERLSVIQGTIEGGRCRQRQKKSWMYSVEQLTSIPMDEVLSVAHTRSGWRRISATYYLFSPTARPPKGIMMMIIMLLLLLMMIFTYILIRGDNHGIVKMATSMPRQAFFAVLYPFLLLLIFKSLSHSSHITKKVISVYSV</sequence>
<evidence type="ECO:0000256" key="1">
    <source>
        <dbReference type="SAM" id="Phobius"/>
    </source>
</evidence>
<name>A0A9D4CZQ0_DREPO</name>
<feature type="transmembrane region" description="Helical" evidence="1">
    <location>
        <begin position="89"/>
        <end position="108"/>
    </location>
</feature>
<dbReference type="EMBL" id="JAIWYP010000011">
    <property type="protein sequence ID" value="KAH3736471.1"/>
    <property type="molecule type" value="Genomic_DNA"/>
</dbReference>
<proteinExistence type="predicted"/>
<dbReference type="AlphaFoldDB" id="A0A9D4CZQ0"/>
<evidence type="ECO:0000313" key="2">
    <source>
        <dbReference type="EMBL" id="KAH3736471.1"/>
    </source>
</evidence>
<protein>
    <submittedName>
        <fullName evidence="2">Uncharacterized protein</fullName>
    </submittedName>
</protein>
<gene>
    <name evidence="2" type="ORF">DPMN_043040</name>
</gene>
<keyword evidence="1" id="KW-1133">Transmembrane helix</keyword>
<evidence type="ECO:0000313" key="3">
    <source>
        <dbReference type="Proteomes" id="UP000828390"/>
    </source>
</evidence>